<feature type="region of interest" description="Disordered" evidence="1">
    <location>
        <begin position="1"/>
        <end position="89"/>
    </location>
</feature>
<evidence type="ECO:0000256" key="1">
    <source>
        <dbReference type="SAM" id="MobiDB-lite"/>
    </source>
</evidence>
<sequence length="286" mass="31553">MSLQLHQSTSDESQSPQPPHHARLRTRSRPTHVSSCLSPNPGRKRSSNRRVGGSRTIKRGALPPSSAIATTSGAVQNSPSDECLGGTTNTSTDDIALSLLLESSSLTPSLTRPKAITYLQPVDAECSKLLSLTMQRETCRFLDPSKVLDDSELPDAFEEVVKTPYTLHAARKVQEGFNREVERHLQAHYWSKGSYEPTDLAPSIEGDILVGRACRESFFREGLTTADVKASVDIYRNTVGSVDIFIARMQEALPWLGRLQIIHLRMALEEDFESEACRLNCSCVSP</sequence>
<proteinExistence type="predicted"/>
<reference evidence="2 3" key="1">
    <citation type="submission" date="2024-05" db="EMBL/GenBank/DDBJ databases">
        <title>A draft genome resource for the thread blight pathogen Marasmius tenuissimus strain MS-2.</title>
        <authorList>
            <person name="Yulfo-Soto G.E."/>
            <person name="Baruah I.K."/>
            <person name="Amoako-Attah I."/>
            <person name="Bukari Y."/>
            <person name="Meinhardt L.W."/>
            <person name="Bailey B.A."/>
            <person name="Cohen S.P."/>
        </authorList>
    </citation>
    <scope>NUCLEOTIDE SEQUENCE [LARGE SCALE GENOMIC DNA]</scope>
    <source>
        <strain evidence="2 3">MS-2</strain>
    </source>
</reference>
<gene>
    <name evidence="2" type="ORF">AAF712_012729</name>
</gene>
<evidence type="ECO:0000313" key="3">
    <source>
        <dbReference type="Proteomes" id="UP001437256"/>
    </source>
</evidence>
<feature type="compositionally biased region" description="Polar residues" evidence="1">
    <location>
        <begin position="1"/>
        <end position="15"/>
    </location>
</feature>
<comment type="caution">
    <text evidence="2">The sequence shown here is derived from an EMBL/GenBank/DDBJ whole genome shotgun (WGS) entry which is preliminary data.</text>
</comment>
<feature type="compositionally biased region" description="Basic residues" evidence="1">
    <location>
        <begin position="20"/>
        <end position="30"/>
    </location>
</feature>
<feature type="compositionally biased region" description="Polar residues" evidence="1">
    <location>
        <begin position="67"/>
        <end position="89"/>
    </location>
</feature>
<organism evidence="2 3">
    <name type="scientific">Marasmius tenuissimus</name>
    <dbReference type="NCBI Taxonomy" id="585030"/>
    <lineage>
        <taxon>Eukaryota</taxon>
        <taxon>Fungi</taxon>
        <taxon>Dikarya</taxon>
        <taxon>Basidiomycota</taxon>
        <taxon>Agaricomycotina</taxon>
        <taxon>Agaricomycetes</taxon>
        <taxon>Agaricomycetidae</taxon>
        <taxon>Agaricales</taxon>
        <taxon>Marasmiineae</taxon>
        <taxon>Marasmiaceae</taxon>
        <taxon>Marasmius</taxon>
    </lineage>
</organism>
<name>A0ABR2ZHR7_9AGAR</name>
<dbReference type="EMBL" id="JBBXMP010000174">
    <property type="protein sequence ID" value="KAL0060496.1"/>
    <property type="molecule type" value="Genomic_DNA"/>
</dbReference>
<protein>
    <submittedName>
        <fullName evidence="2">Uncharacterized protein</fullName>
    </submittedName>
</protein>
<keyword evidence="3" id="KW-1185">Reference proteome</keyword>
<accession>A0ABR2ZHR7</accession>
<evidence type="ECO:0000313" key="2">
    <source>
        <dbReference type="EMBL" id="KAL0060496.1"/>
    </source>
</evidence>
<dbReference type="Proteomes" id="UP001437256">
    <property type="component" value="Unassembled WGS sequence"/>
</dbReference>